<dbReference type="Proteomes" id="UP001174909">
    <property type="component" value="Unassembled WGS sequence"/>
</dbReference>
<sequence length="85" mass="9027">MTGSFCGAVGSLLAASSLSLFNSSMRAPSLGSSVVYCSNAFRKPRKAEIPRLETISINCMTVSVSEADFSCCLDSDSVTHLFPIR</sequence>
<keyword evidence="3" id="KW-1185">Reference proteome</keyword>
<protein>
    <recommendedName>
        <fullName evidence="4">Secreted protein</fullName>
    </recommendedName>
</protein>
<dbReference type="EMBL" id="CASHTH010000193">
    <property type="protein sequence ID" value="CAI7993695.1"/>
    <property type="molecule type" value="Genomic_DNA"/>
</dbReference>
<reference evidence="2" key="1">
    <citation type="submission" date="2023-03" db="EMBL/GenBank/DDBJ databases">
        <authorList>
            <person name="Steffen K."/>
            <person name="Cardenas P."/>
        </authorList>
    </citation>
    <scope>NUCLEOTIDE SEQUENCE</scope>
</reference>
<evidence type="ECO:0000313" key="3">
    <source>
        <dbReference type="Proteomes" id="UP001174909"/>
    </source>
</evidence>
<dbReference type="AlphaFoldDB" id="A0AA35QVF3"/>
<keyword evidence="1" id="KW-0732">Signal</keyword>
<accession>A0AA35QVF3</accession>
<gene>
    <name evidence="2" type="ORF">GBAR_LOCUS1302</name>
</gene>
<evidence type="ECO:0000256" key="1">
    <source>
        <dbReference type="SAM" id="SignalP"/>
    </source>
</evidence>
<organism evidence="2 3">
    <name type="scientific">Geodia barretti</name>
    <name type="common">Barrett's horny sponge</name>
    <dbReference type="NCBI Taxonomy" id="519541"/>
    <lineage>
        <taxon>Eukaryota</taxon>
        <taxon>Metazoa</taxon>
        <taxon>Porifera</taxon>
        <taxon>Demospongiae</taxon>
        <taxon>Heteroscleromorpha</taxon>
        <taxon>Tetractinellida</taxon>
        <taxon>Astrophorina</taxon>
        <taxon>Geodiidae</taxon>
        <taxon>Geodia</taxon>
    </lineage>
</organism>
<feature type="chain" id="PRO_5041416559" description="Secreted protein" evidence="1">
    <location>
        <begin position="20"/>
        <end position="85"/>
    </location>
</feature>
<feature type="signal peptide" evidence="1">
    <location>
        <begin position="1"/>
        <end position="19"/>
    </location>
</feature>
<evidence type="ECO:0000313" key="2">
    <source>
        <dbReference type="EMBL" id="CAI7993695.1"/>
    </source>
</evidence>
<evidence type="ECO:0008006" key="4">
    <source>
        <dbReference type="Google" id="ProtNLM"/>
    </source>
</evidence>
<proteinExistence type="predicted"/>
<name>A0AA35QVF3_GEOBA</name>
<comment type="caution">
    <text evidence="2">The sequence shown here is derived from an EMBL/GenBank/DDBJ whole genome shotgun (WGS) entry which is preliminary data.</text>
</comment>